<evidence type="ECO:0000256" key="8">
    <source>
        <dbReference type="ARBA" id="ARBA00023040"/>
    </source>
</evidence>
<dbReference type="SUPFAM" id="SSF81321">
    <property type="entry name" value="Family A G protein-coupled receptor-like"/>
    <property type="match status" value="1"/>
</dbReference>
<dbReference type="InterPro" id="IPR032675">
    <property type="entry name" value="LRR_dom_sf"/>
</dbReference>
<keyword evidence="3 14" id="KW-1003">Cell membrane</keyword>
<name>A0A9D3NJY2_9TELE</name>
<keyword evidence="10" id="KW-1015">Disulfide bond</keyword>
<dbReference type="PANTHER" id="PTHR24372:SF5">
    <property type="entry name" value="FOLLICLE-STIMULATING HORMONE RECEPTOR"/>
    <property type="match status" value="1"/>
</dbReference>
<comment type="caution">
    <text evidence="16">The sequence shown here is derived from an EMBL/GenBank/DDBJ whole genome shotgun (WGS) entry which is preliminary data.</text>
</comment>
<feature type="transmembrane region" description="Helical" evidence="14">
    <location>
        <begin position="577"/>
        <end position="602"/>
    </location>
</feature>
<dbReference type="GO" id="GO:0007189">
    <property type="term" value="P:adenylate cyclase-activating G protein-coupled receptor signaling pathway"/>
    <property type="evidence" value="ECO:0007669"/>
    <property type="project" value="TreeGrafter"/>
</dbReference>
<keyword evidence="6" id="KW-0677">Repeat</keyword>
<comment type="function">
    <text evidence="13 14">Receptor for lutropin-choriogonadotropic hormone. The activity of this receptor is mediated by G proteins which activate adenylate cyclase.</text>
</comment>
<evidence type="ECO:0000256" key="13">
    <source>
        <dbReference type="ARBA" id="ARBA00046260"/>
    </source>
</evidence>
<dbReference type="CDD" id="cd15136">
    <property type="entry name" value="7tmA_Glyco_hormone_R"/>
    <property type="match status" value="1"/>
</dbReference>
<dbReference type="PRINTS" id="PR01144">
    <property type="entry name" value="LSHRECEPTOR"/>
</dbReference>
<dbReference type="GO" id="GO:0009755">
    <property type="term" value="P:hormone-mediated signaling pathway"/>
    <property type="evidence" value="ECO:0007669"/>
    <property type="project" value="TreeGrafter"/>
</dbReference>
<dbReference type="Pfam" id="PF13855">
    <property type="entry name" value="LRR_8"/>
    <property type="match status" value="1"/>
</dbReference>
<evidence type="ECO:0000256" key="9">
    <source>
        <dbReference type="ARBA" id="ARBA00023136"/>
    </source>
</evidence>
<dbReference type="SUPFAM" id="SSF52058">
    <property type="entry name" value="L domain-like"/>
    <property type="match status" value="1"/>
</dbReference>
<feature type="domain" description="G-protein coupled receptors family 1 profile" evidence="15">
    <location>
        <begin position="427"/>
        <end position="674"/>
    </location>
</feature>
<feature type="transmembrane region" description="Helical" evidence="14">
    <location>
        <begin position="534"/>
        <end position="557"/>
    </location>
</feature>
<dbReference type="GO" id="GO:0005886">
    <property type="term" value="C:plasma membrane"/>
    <property type="evidence" value="ECO:0007669"/>
    <property type="project" value="UniProtKB-SubCell"/>
</dbReference>
<dbReference type="InterPro" id="IPR001611">
    <property type="entry name" value="Leu-rich_rpt"/>
</dbReference>
<evidence type="ECO:0000256" key="14">
    <source>
        <dbReference type="RuleBase" id="RU361222"/>
    </source>
</evidence>
<feature type="transmembrane region" description="Helical" evidence="14">
    <location>
        <begin position="448"/>
        <end position="469"/>
    </location>
</feature>
<evidence type="ECO:0000256" key="10">
    <source>
        <dbReference type="ARBA" id="ARBA00023157"/>
    </source>
</evidence>
<dbReference type="InterPro" id="IPR002131">
    <property type="entry name" value="Gphrmn_rcpt_fam"/>
</dbReference>
<protein>
    <recommendedName>
        <fullName evidence="2 14">Lutropin-choriogonadotropic hormone receptor</fullName>
    </recommendedName>
</protein>
<feature type="transmembrane region" description="Helical" evidence="14">
    <location>
        <begin position="657"/>
        <end position="677"/>
    </location>
</feature>
<dbReference type="InterPro" id="IPR002273">
    <property type="entry name" value="LSH_rcpt"/>
</dbReference>
<comment type="similarity">
    <text evidence="14">Belongs to the G-protein coupled receptor 1 family. FSH/LSH/TSH subfamily.</text>
</comment>
<feature type="transmembrane region" description="Helical" evidence="14">
    <location>
        <begin position="623"/>
        <end position="645"/>
    </location>
</feature>
<dbReference type="InterPro" id="IPR000276">
    <property type="entry name" value="GPCR_Rhodpsn"/>
</dbReference>
<gene>
    <name evidence="14" type="primary">LHCGR</name>
    <name evidence="16" type="ORF">KOW79_011257</name>
</gene>
<evidence type="ECO:0000259" key="15">
    <source>
        <dbReference type="PROSITE" id="PS50262"/>
    </source>
</evidence>
<reference evidence="16 17" key="1">
    <citation type="submission" date="2021-06" db="EMBL/GenBank/DDBJ databases">
        <title>Chromosome-level genome assembly of the red-tail catfish (Hemibagrus wyckioides).</title>
        <authorList>
            <person name="Shao F."/>
        </authorList>
    </citation>
    <scope>NUCLEOTIDE SEQUENCE [LARGE SCALE GENOMIC DNA]</scope>
    <source>
        <strain evidence="16">EC202008001</strain>
        <tissue evidence="16">Blood</tissue>
    </source>
</reference>
<dbReference type="AlphaFoldDB" id="A0A9D3NJY2"/>
<sequence length="735" mass="82493">MGGRIVKRGMRFGVEEEKEEKEEGKAAGNRNERYIRLLSEVVSPKVLNGFGCSTLNQPRCSARIALPTTPATILSTCSIPAQQIHITVLPGGWRWRLEEHSTEGLTQALTELNKPSPTTQDRKSVLEIKLTQIIMFPSRAMSSLHDLKRIMVSENGVLQRIEAYAFENLTKLEEITITKSKNLVSMDRNTFWGLPKLRYLTISNTGLTVLPDFSNVQSTAFEFLFDLEDNVHIEVIPSNAFVGLTSGTITELRLTKNGITEVDRNAFNGTKIEKLFLMGNQQLKRIHNYAFLGAEGPLVLDISRTAISSLPENMLRRLRLLIATSVYSLRWLPNLEIFAELTQANLTYPSHCCAFKNFKKNKSAKNHLCNDSTVRNQEPYFFEEHCKDVIEVSCSPEPDAFNPCEDIMGFTFLRVLIWLISVLAVLGNFTVLLVLLSSRTKLTVPRFLMCHLAFADFCMGLYLLIIASVDVQTQSHYYNYGIRWQTGAGCGTAGFLTVFASELSVYTLTAITLERWHTITYAMRLERQIRLHHACGVMAFGWLFSVLAALMPVIGVSSYMKTSICLPMDVETVSSQVYVMLLLILNVLAFVAVCACYVRIYVAVRHPASVPDSADARVAKRMAVLVFTDFLCMAPISFFAISAALRQPLITVSNAKVLLVLFYPINSCANPFLYAFFTKSFKMDFFVLTSRFGCFESRARVYRTETSSLHNGPRMCSPKNSDGTLYSLGHVAPPH</sequence>
<keyword evidence="8 14" id="KW-0297">G-protein coupled receptor</keyword>
<organism evidence="16 17">
    <name type="scientific">Hemibagrus wyckioides</name>
    <dbReference type="NCBI Taxonomy" id="337641"/>
    <lineage>
        <taxon>Eukaryota</taxon>
        <taxon>Metazoa</taxon>
        <taxon>Chordata</taxon>
        <taxon>Craniata</taxon>
        <taxon>Vertebrata</taxon>
        <taxon>Euteleostomi</taxon>
        <taxon>Actinopterygii</taxon>
        <taxon>Neopterygii</taxon>
        <taxon>Teleostei</taxon>
        <taxon>Ostariophysi</taxon>
        <taxon>Siluriformes</taxon>
        <taxon>Bagridae</taxon>
        <taxon>Hemibagrus</taxon>
    </lineage>
</organism>
<dbReference type="PROSITE" id="PS00237">
    <property type="entry name" value="G_PROTEIN_RECEP_F1_1"/>
    <property type="match status" value="1"/>
</dbReference>
<keyword evidence="4" id="KW-0433">Leucine-rich repeat</keyword>
<dbReference type="Gene3D" id="3.80.10.10">
    <property type="entry name" value="Ribonuclease Inhibitor"/>
    <property type="match status" value="1"/>
</dbReference>
<dbReference type="Pfam" id="PF13306">
    <property type="entry name" value="LRR_5"/>
    <property type="match status" value="1"/>
</dbReference>
<accession>A0A9D3NJY2</accession>
<evidence type="ECO:0000256" key="5">
    <source>
        <dbReference type="ARBA" id="ARBA00022692"/>
    </source>
</evidence>
<keyword evidence="5 14" id="KW-0812">Transmembrane</keyword>
<dbReference type="GO" id="GO:0008528">
    <property type="term" value="F:G protein-coupled peptide receptor activity"/>
    <property type="evidence" value="ECO:0007669"/>
    <property type="project" value="TreeGrafter"/>
</dbReference>
<evidence type="ECO:0000313" key="17">
    <source>
        <dbReference type="Proteomes" id="UP000824219"/>
    </source>
</evidence>
<evidence type="ECO:0000256" key="2">
    <source>
        <dbReference type="ARBA" id="ARBA00022266"/>
    </source>
</evidence>
<evidence type="ECO:0000256" key="3">
    <source>
        <dbReference type="ARBA" id="ARBA00022475"/>
    </source>
</evidence>
<dbReference type="Proteomes" id="UP000824219">
    <property type="component" value="Linkage Group LG13"/>
</dbReference>
<dbReference type="PRINTS" id="PR00237">
    <property type="entry name" value="GPCRRHODOPSN"/>
</dbReference>
<dbReference type="OrthoDB" id="5981530at2759"/>
<dbReference type="GO" id="GO:0008584">
    <property type="term" value="P:male gonad development"/>
    <property type="evidence" value="ECO:0007669"/>
    <property type="project" value="TreeGrafter"/>
</dbReference>
<evidence type="ECO:0000256" key="7">
    <source>
        <dbReference type="ARBA" id="ARBA00022989"/>
    </source>
</evidence>
<dbReference type="InterPro" id="IPR026906">
    <property type="entry name" value="LRR_5"/>
</dbReference>
<dbReference type="InterPro" id="IPR017452">
    <property type="entry name" value="GPCR_Rhodpsn_7TM"/>
</dbReference>
<dbReference type="Gene3D" id="1.20.1070.10">
    <property type="entry name" value="Rhodopsin 7-helix transmembrane proteins"/>
    <property type="match status" value="1"/>
</dbReference>
<dbReference type="PROSITE" id="PS50262">
    <property type="entry name" value="G_PROTEIN_RECEP_F1_2"/>
    <property type="match status" value="1"/>
</dbReference>
<keyword evidence="9 14" id="KW-0472">Membrane</keyword>
<dbReference type="PRINTS" id="PR00373">
    <property type="entry name" value="GLYCHORMONER"/>
</dbReference>
<feature type="transmembrane region" description="Helical" evidence="14">
    <location>
        <begin position="415"/>
        <end position="436"/>
    </location>
</feature>
<evidence type="ECO:0000256" key="4">
    <source>
        <dbReference type="ARBA" id="ARBA00022614"/>
    </source>
</evidence>
<dbReference type="GO" id="GO:0004964">
    <property type="term" value="F:luteinizing hormone receptor activity"/>
    <property type="evidence" value="ECO:0007669"/>
    <property type="project" value="InterPro"/>
</dbReference>
<evidence type="ECO:0000256" key="1">
    <source>
        <dbReference type="ARBA" id="ARBA00004651"/>
    </source>
</evidence>
<evidence type="ECO:0000256" key="11">
    <source>
        <dbReference type="ARBA" id="ARBA00023170"/>
    </source>
</evidence>
<keyword evidence="11 14" id="KW-0675">Receptor</keyword>
<dbReference type="EMBL" id="JAHKSW010000013">
    <property type="protein sequence ID" value="KAG7324941.1"/>
    <property type="molecule type" value="Genomic_DNA"/>
</dbReference>
<dbReference type="Pfam" id="PF00001">
    <property type="entry name" value="7tm_1"/>
    <property type="match status" value="1"/>
</dbReference>
<dbReference type="FunFam" id="1.20.1070.10:FF:000019">
    <property type="entry name" value="Lutropin-choriogonadotropic hormone receptor"/>
    <property type="match status" value="1"/>
</dbReference>
<dbReference type="PANTHER" id="PTHR24372">
    <property type="entry name" value="GLYCOPROTEIN HORMONE RECEPTOR"/>
    <property type="match status" value="1"/>
</dbReference>
<evidence type="ECO:0000256" key="6">
    <source>
        <dbReference type="ARBA" id="ARBA00022737"/>
    </source>
</evidence>
<keyword evidence="17" id="KW-1185">Reference proteome</keyword>
<evidence type="ECO:0000313" key="16">
    <source>
        <dbReference type="EMBL" id="KAG7324941.1"/>
    </source>
</evidence>
<feature type="transmembrane region" description="Helical" evidence="14">
    <location>
        <begin position="493"/>
        <end position="513"/>
    </location>
</feature>
<evidence type="ECO:0000256" key="12">
    <source>
        <dbReference type="ARBA" id="ARBA00023224"/>
    </source>
</evidence>
<comment type="subcellular location">
    <subcellularLocation>
        <location evidence="1 14">Cell membrane</location>
        <topology evidence="1 14">Multi-pass membrane protein</topology>
    </subcellularLocation>
</comment>
<keyword evidence="7 14" id="KW-1133">Transmembrane helix</keyword>
<keyword evidence="12 14" id="KW-0807">Transducer</keyword>
<proteinExistence type="inferred from homology"/>
<dbReference type="GO" id="GO:0004963">
    <property type="term" value="F:follicle-stimulating hormone receptor activity"/>
    <property type="evidence" value="ECO:0007669"/>
    <property type="project" value="TreeGrafter"/>
</dbReference>